<organism evidence="1">
    <name type="scientific">Graphocephala atropunctata</name>
    <dbReference type="NCBI Taxonomy" id="36148"/>
    <lineage>
        <taxon>Eukaryota</taxon>
        <taxon>Metazoa</taxon>
        <taxon>Ecdysozoa</taxon>
        <taxon>Arthropoda</taxon>
        <taxon>Hexapoda</taxon>
        <taxon>Insecta</taxon>
        <taxon>Pterygota</taxon>
        <taxon>Neoptera</taxon>
        <taxon>Paraneoptera</taxon>
        <taxon>Hemiptera</taxon>
        <taxon>Auchenorrhyncha</taxon>
        <taxon>Membracoidea</taxon>
        <taxon>Cicadellidae</taxon>
        <taxon>Cicadellinae</taxon>
        <taxon>Cicadellini</taxon>
        <taxon>Graphocephala</taxon>
    </lineage>
</organism>
<proteinExistence type="predicted"/>
<name>A0A1B6L4S4_9HEMI</name>
<reference evidence="1" key="1">
    <citation type="submission" date="2015-11" db="EMBL/GenBank/DDBJ databases">
        <title>De novo transcriptome assembly of four potential Pierce s Disease insect vectors from Arizona vineyards.</title>
        <authorList>
            <person name="Tassone E.E."/>
        </authorList>
    </citation>
    <scope>NUCLEOTIDE SEQUENCE</scope>
</reference>
<sequence length="409" mass="45028">QGEREPTVTDFVGQLHSGTPQPVPQLTTGLSGKLHEMSLRLAKARKLLQDKRNTRVRALYQLTPHQRPSDSQAQGEEVLAWGPPFPTQGKVTSPPLGQSQPWRRVHNGKWVVGVPVFNTSDMPVEDIRLRLQVDGGAGQELSYQTRLLVFPRSSSGGALLTVLAEPEALICPQQSVPGSTSAVVVGLIDEPLLTKSEVVTVSGVLLYTHCDSPKGTQVQDRLPADIQFEVKELVEGTLRSFWFSQHSSDGVAEADLISAVVTSREWRLRVSSCHNMAASLQPEDCGLQRAPPLPPHCWVGRHTGCLAGVVVIHRQVTGSEHQLELYARDTKQALQFVHTLRNRWIVEECRDCGASVSDCVRSLAAELRLLHTQLQPACQVPPDRWAEVRRQLTALEMATDSAFSPHFSS</sequence>
<protein>
    <submittedName>
        <fullName evidence="1">Uncharacterized protein</fullName>
    </submittedName>
</protein>
<accession>A0A1B6L4S4</accession>
<dbReference type="EMBL" id="GEBQ01021322">
    <property type="protein sequence ID" value="JAT18655.1"/>
    <property type="molecule type" value="Transcribed_RNA"/>
</dbReference>
<evidence type="ECO:0000313" key="1">
    <source>
        <dbReference type="EMBL" id="JAT18655.1"/>
    </source>
</evidence>
<dbReference type="AlphaFoldDB" id="A0A1B6L4S4"/>
<gene>
    <name evidence="1" type="ORF">g.8992</name>
</gene>
<feature type="non-terminal residue" evidence="1">
    <location>
        <position position="1"/>
    </location>
</feature>